<sequence>MLLSLSFSNAQIPKNGFYTYKIVYVESNGKLSGICKVLIKNNKITVSRPAAANASDIKYERVVEGIILKHQKSGKWIIGKNEKDKFAKEIGGCSDGPIEVDFKNKIIYLC</sequence>
<dbReference type="EMBL" id="BAABCT010000001">
    <property type="protein sequence ID" value="GAA4059916.1"/>
    <property type="molecule type" value="Genomic_DNA"/>
</dbReference>
<accession>A0ABP7V5A7</accession>
<proteinExistence type="predicted"/>
<comment type="caution">
    <text evidence="1">The sequence shown here is derived from an EMBL/GenBank/DDBJ whole genome shotgun (WGS) entry which is preliminary data.</text>
</comment>
<evidence type="ECO:0000313" key="1">
    <source>
        <dbReference type="EMBL" id="GAA4059916.1"/>
    </source>
</evidence>
<gene>
    <name evidence="1" type="ORF">GCM10022389_00160</name>
</gene>
<dbReference type="Proteomes" id="UP001500367">
    <property type="component" value="Unassembled WGS sequence"/>
</dbReference>
<name>A0ABP7V5A7_9FLAO</name>
<organism evidence="1 2">
    <name type="scientific">Flavobacterium cheonanense</name>
    <dbReference type="NCBI Taxonomy" id="706183"/>
    <lineage>
        <taxon>Bacteria</taxon>
        <taxon>Pseudomonadati</taxon>
        <taxon>Bacteroidota</taxon>
        <taxon>Flavobacteriia</taxon>
        <taxon>Flavobacteriales</taxon>
        <taxon>Flavobacteriaceae</taxon>
        <taxon>Flavobacterium</taxon>
    </lineage>
</organism>
<keyword evidence="2" id="KW-1185">Reference proteome</keyword>
<reference evidence="2" key="1">
    <citation type="journal article" date="2019" name="Int. J. Syst. Evol. Microbiol.">
        <title>The Global Catalogue of Microorganisms (GCM) 10K type strain sequencing project: providing services to taxonomists for standard genome sequencing and annotation.</title>
        <authorList>
            <consortium name="The Broad Institute Genomics Platform"/>
            <consortium name="The Broad Institute Genome Sequencing Center for Infectious Disease"/>
            <person name="Wu L."/>
            <person name="Ma J."/>
        </authorList>
    </citation>
    <scope>NUCLEOTIDE SEQUENCE [LARGE SCALE GENOMIC DNA]</scope>
    <source>
        <strain evidence="2">JCM 17069</strain>
    </source>
</reference>
<evidence type="ECO:0000313" key="2">
    <source>
        <dbReference type="Proteomes" id="UP001500367"/>
    </source>
</evidence>
<protein>
    <submittedName>
        <fullName evidence="1">Uncharacterized protein</fullName>
    </submittedName>
</protein>